<dbReference type="EMBL" id="KN838949">
    <property type="protein sequence ID" value="KIJ91995.1"/>
    <property type="molecule type" value="Genomic_DNA"/>
</dbReference>
<gene>
    <name evidence="1" type="ORF">K443DRAFT_685527</name>
</gene>
<organism evidence="1 2">
    <name type="scientific">Laccaria amethystina LaAM-08-1</name>
    <dbReference type="NCBI Taxonomy" id="1095629"/>
    <lineage>
        <taxon>Eukaryota</taxon>
        <taxon>Fungi</taxon>
        <taxon>Dikarya</taxon>
        <taxon>Basidiomycota</taxon>
        <taxon>Agaricomycotina</taxon>
        <taxon>Agaricomycetes</taxon>
        <taxon>Agaricomycetidae</taxon>
        <taxon>Agaricales</taxon>
        <taxon>Agaricineae</taxon>
        <taxon>Hydnangiaceae</taxon>
        <taxon>Laccaria</taxon>
    </lineage>
</organism>
<evidence type="ECO:0000313" key="1">
    <source>
        <dbReference type="EMBL" id="KIJ91995.1"/>
    </source>
</evidence>
<accession>A0A0C9WNK3</accession>
<dbReference type="Proteomes" id="UP000054477">
    <property type="component" value="Unassembled WGS sequence"/>
</dbReference>
<proteinExistence type="predicted"/>
<keyword evidence="2" id="KW-1185">Reference proteome</keyword>
<name>A0A0C9WNK3_9AGAR</name>
<dbReference type="HOGENOM" id="CLU_2292159_0_0_1"/>
<evidence type="ECO:0000313" key="2">
    <source>
        <dbReference type="Proteomes" id="UP000054477"/>
    </source>
</evidence>
<reference evidence="1 2" key="1">
    <citation type="submission" date="2014-04" db="EMBL/GenBank/DDBJ databases">
        <authorList>
            <consortium name="DOE Joint Genome Institute"/>
            <person name="Kuo A."/>
            <person name="Kohler A."/>
            <person name="Nagy L.G."/>
            <person name="Floudas D."/>
            <person name="Copeland A."/>
            <person name="Barry K.W."/>
            <person name="Cichocki N."/>
            <person name="Veneault-Fourrey C."/>
            <person name="LaButti K."/>
            <person name="Lindquist E.A."/>
            <person name="Lipzen A."/>
            <person name="Lundell T."/>
            <person name="Morin E."/>
            <person name="Murat C."/>
            <person name="Sun H."/>
            <person name="Tunlid A."/>
            <person name="Henrissat B."/>
            <person name="Grigoriev I.V."/>
            <person name="Hibbett D.S."/>
            <person name="Martin F."/>
            <person name="Nordberg H.P."/>
            <person name="Cantor M.N."/>
            <person name="Hua S.X."/>
        </authorList>
    </citation>
    <scope>NUCLEOTIDE SEQUENCE [LARGE SCALE GENOMIC DNA]</scope>
    <source>
        <strain evidence="1 2">LaAM-08-1</strain>
    </source>
</reference>
<protein>
    <submittedName>
        <fullName evidence="1">Uncharacterized protein</fullName>
    </submittedName>
</protein>
<dbReference type="AlphaFoldDB" id="A0A0C9WNK3"/>
<reference evidence="2" key="2">
    <citation type="submission" date="2015-01" db="EMBL/GenBank/DDBJ databases">
        <title>Evolutionary Origins and Diversification of the Mycorrhizal Mutualists.</title>
        <authorList>
            <consortium name="DOE Joint Genome Institute"/>
            <consortium name="Mycorrhizal Genomics Consortium"/>
            <person name="Kohler A."/>
            <person name="Kuo A."/>
            <person name="Nagy L.G."/>
            <person name="Floudas D."/>
            <person name="Copeland A."/>
            <person name="Barry K.W."/>
            <person name="Cichocki N."/>
            <person name="Veneault-Fourrey C."/>
            <person name="LaButti K."/>
            <person name="Lindquist E.A."/>
            <person name="Lipzen A."/>
            <person name="Lundell T."/>
            <person name="Morin E."/>
            <person name="Murat C."/>
            <person name="Riley R."/>
            <person name="Ohm R."/>
            <person name="Sun H."/>
            <person name="Tunlid A."/>
            <person name="Henrissat B."/>
            <person name="Grigoriev I.V."/>
            <person name="Hibbett D.S."/>
            <person name="Martin F."/>
        </authorList>
    </citation>
    <scope>NUCLEOTIDE SEQUENCE [LARGE SCALE GENOMIC DNA]</scope>
    <source>
        <strain evidence="2">LaAM-08-1</strain>
    </source>
</reference>
<sequence length="101" mass="11245">MLYFHSPNGTAIVPISVTHNRHNARSPEKSPIIPTSPFYDMAPVHRTRPQLPSNYSHKFSKQPVIDTIMPVRRLETSRLGVIRNVKSEGGGSILFGKAGRP</sequence>